<sequence>MEINYLGHSSFRFKSKKISLITDPYDSEAVGLKYPKQVADIVTVSHDHDDHNKSNQISGVKLVIDGPGEYEMGGVSIIGIPTYHDNKKGELRGKNTVYIIEMDGLRIAHLGDLGQKFSEKKYEILGNIDILMIPVGGVYTIGSSEAVEIVREIEPTIIIPMHFYTPELNQKTFAKLAKVDSFLSELGVTTEKLTKLVVKKDLLGDDQRVVLLNMK</sequence>
<dbReference type="Proteomes" id="UP000177053">
    <property type="component" value="Unassembled WGS sequence"/>
</dbReference>
<dbReference type="Gene3D" id="3.60.15.10">
    <property type="entry name" value="Ribonuclease Z/Hydroxyacylglutathione hydrolase-like"/>
    <property type="match status" value="1"/>
</dbReference>
<dbReference type="PANTHER" id="PTHR42967">
    <property type="entry name" value="METAL DEPENDENT HYDROLASE"/>
    <property type="match status" value="1"/>
</dbReference>
<dbReference type="AlphaFoldDB" id="A0A1F7X912"/>
<dbReference type="InterPro" id="IPR036866">
    <property type="entry name" value="RibonucZ/Hydroxyglut_hydro"/>
</dbReference>
<organism evidence="1 2">
    <name type="scientific">Candidatus Woesebacteria bacterium RBG_16_34_12</name>
    <dbReference type="NCBI Taxonomy" id="1802480"/>
    <lineage>
        <taxon>Bacteria</taxon>
        <taxon>Candidatus Woeseibacteriota</taxon>
    </lineage>
</organism>
<dbReference type="Pfam" id="PF13483">
    <property type="entry name" value="Lactamase_B_3"/>
    <property type="match status" value="1"/>
</dbReference>
<gene>
    <name evidence="1" type="ORF">A2Z22_00430</name>
</gene>
<proteinExistence type="predicted"/>
<protein>
    <recommendedName>
        <fullName evidence="3">Lactamase</fullName>
    </recommendedName>
</protein>
<accession>A0A1F7X912</accession>
<evidence type="ECO:0000313" key="2">
    <source>
        <dbReference type="Proteomes" id="UP000177053"/>
    </source>
</evidence>
<evidence type="ECO:0000313" key="1">
    <source>
        <dbReference type="EMBL" id="OGM11501.1"/>
    </source>
</evidence>
<dbReference type="SUPFAM" id="SSF56281">
    <property type="entry name" value="Metallo-hydrolase/oxidoreductase"/>
    <property type="match status" value="1"/>
</dbReference>
<dbReference type="EMBL" id="MGFS01000016">
    <property type="protein sequence ID" value="OGM11501.1"/>
    <property type="molecule type" value="Genomic_DNA"/>
</dbReference>
<evidence type="ECO:0008006" key="3">
    <source>
        <dbReference type="Google" id="ProtNLM"/>
    </source>
</evidence>
<name>A0A1F7X912_9BACT</name>
<reference evidence="1 2" key="1">
    <citation type="journal article" date="2016" name="Nat. Commun.">
        <title>Thousands of microbial genomes shed light on interconnected biogeochemical processes in an aquifer system.</title>
        <authorList>
            <person name="Anantharaman K."/>
            <person name="Brown C.T."/>
            <person name="Hug L.A."/>
            <person name="Sharon I."/>
            <person name="Castelle C.J."/>
            <person name="Probst A.J."/>
            <person name="Thomas B.C."/>
            <person name="Singh A."/>
            <person name="Wilkins M.J."/>
            <person name="Karaoz U."/>
            <person name="Brodie E.L."/>
            <person name="Williams K.H."/>
            <person name="Hubbard S.S."/>
            <person name="Banfield J.F."/>
        </authorList>
    </citation>
    <scope>NUCLEOTIDE SEQUENCE [LARGE SCALE GENOMIC DNA]</scope>
</reference>
<comment type="caution">
    <text evidence="1">The sequence shown here is derived from an EMBL/GenBank/DDBJ whole genome shotgun (WGS) entry which is preliminary data.</text>
</comment>
<dbReference type="PANTHER" id="PTHR42967:SF1">
    <property type="entry name" value="MBL FOLD METALLO-HYDROLASE"/>
    <property type="match status" value="1"/>
</dbReference>